<dbReference type="RefSeq" id="WP_345395284.1">
    <property type="nucleotide sequence ID" value="NZ_BAABLA010000023.1"/>
</dbReference>
<gene>
    <name evidence="2" type="ORF">ACFQGD_24845</name>
</gene>
<evidence type="ECO:0000313" key="3">
    <source>
        <dbReference type="Proteomes" id="UP001596337"/>
    </source>
</evidence>
<keyword evidence="3" id="KW-1185">Reference proteome</keyword>
<dbReference type="InterPro" id="IPR021218">
    <property type="entry name" value="DUF2784"/>
</dbReference>
<organism evidence="2 3">
    <name type="scientific">Haloechinothrix salitolerans</name>
    <dbReference type="NCBI Taxonomy" id="926830"/>
    <lineage>
        <taxon>Bacteria</taxon>
        <taxon>Bacillati</taxon>
        <taxon>Actinomycetota</taxon>
        <taxon>Actinomycetes</taxon>
        <taxon>Pseudonocardiales</taxon>
        <taxon>Pseudonocardiaceae</taxon>
        <taxon>Haloechinothrix</taxon>
    </lineage>
</organism>
<comment type="caution">
    <text evidence="2">The sequence shown here is derived from an EMBL/GenBank/DDBJ whole genome shotgun (WGS) entry which is preliminary data.</text>
</comment>
<dbReference type="Pfam" id="PF10861">
    <property type="entry name" value="DUF2784"/>
    <property type="match status" value="1"/>
</dbReference>
<sequence length="123" mass="13779">MYRVLADATMVLHFAFLVYLTLGGFVAWRWPRTIIAHAVAVAWGLLIVIFEFECPLTGPEDYFRKKAGQEGLPGGFIETYLTDVVYPAEHVDLVRLAVAVVVAVSWAGFVVRLRARRGARLSR</sequence>
<dbReference type="EMBL" id="JBHSXX010000001">
    <property type="protein sequence ID" value="MFC6870370.1"/>
    <property type="molecule type" value="Genomic_DNA"/>
</dbReference>
<accession>A0ABW2C4U6</accession>
<keyword evidence="1" id="KW-0472">Membrane</keyword>
<protein>
    <submittedName>
        <fullName evidence="2">DUF2784 domain-containing protein</fullName>
    </submittedName>
</protein>
<evidence type="ECO:0000256" key="1">
    <source>
        <dbReference type="SAM" id="Phobius"/>
    </source>
</evidence>
<dbReference type="Proteomes" id="UP001596337">
    <property type="component" value="Unassembled WGS sequence"/>
</dbReference>
<evidence type="ECO:0000313" key="2">
    <source>
        <dbReference type="EMBL" id="MFC6870370.1"/>
    </source>
</evidence>
<proteinExistence type="predicted"/>
<feature type="transmembrane region" description="Helical" evidence="1">
    <location>
        <begin position="34"/>
        <end position="52"/>
    </location>
</feature>
<keyword evidence="1" id="KW-0812">Transmembrane</keyword>
<keyword evidence="1" id="KW-1133">Transmembrane helix</keyword>
<feature type="transmembrane region" description="Helical" evidence="1">
    <location>
        <begin position="93"/>
        <end position="113"/>
    </location>
</feature>
<reference evidence="3" key="1">
    <citation type="journal article" date="2019" name="Int. J. Syst. Evol. Microbiol.">
        <title>The Global Catalogue of Microorganisms (GCM) 10K type strain sequencing project: providing services to taxonomists for standard genome sequencing and annotation.</title>
        <authorList>
            <consortium name="The Broad Institute Genomics Platform"/>
            <consortium name="The Broad Institute Genome Sequencing Center for Infectious Disease"/>
            <person name="Wu L."/>
            <person name="Ma J."/>
        </authorList>
    </citation>
    <scope>NUCLEOTIDE SEQUENCE [LARGE SCALE GENOMIC DNA]</scope>
    <source>
        <strain evidence="3">KCTC 32255</strain>
    </source>
</reference>
<feature type="transmembrane region" description="Helical" evidence="1">
    <location>
        <begin position="6"/>
        <end position="27"/>
    </location>
</feature>
<name>A0ABW2C4U6_9PSEU</name>